<organism evidence="1">
    <name type="scientific">Mycoplasmopsis californica HAZ160_1</name>
    <dbReference type="NCBI Taxonomy" id="1397850"/>
    <lineage>
        <taxon>Bacteria</taxon>
        <taxon>Bacillati</taxon>
        <taxon>Mycoplasmatota</taxon>
        <taxon>Mycoplasmoidales</taxon>
        <taxon>Metamycoplasmataceae</taxon>
        <taxon>Mycoplasmopsis</taxon>
    </lineage>
</organism>
<reference evidence="1" key="1">
    <citation type="journal article" date="2014" name="Appl. Environ. Microbiol.">
        <title>Molecular Epidemiology of Cases of Mycoplasma californicum Infection in Japan.</title>
        <authorList>
            <person name="Hata E."/>
            <person name="Suzuki K."/>
            <person name="Hanyu H."/>
            <person name="Itoh M."/>
            <person name="Higuchi H."/>
            <person name="Kobayashi H."/>
        </authorList>
    </citation>
    <scope>NUCLEOTIDE SEQUENCE</scope>
    <source>
        <strain evidence="1">HAZ160_1</strain>
    </source>
</reference>
<reference evidence="1" key="4">
    <citation type="submission" date="2024-06" db="EMBL/GenBank/DDBJ databases">
        <authorList>
            <consortium name="Mycoplasma californicum genome sequencing consortium"/>
            <person name="Hata E."/>
            <person name="Tanaka K."/>
            <person name="Tamamura Y."/>
        </authorList>
    </citation>
    <scope>NUCLEOTIDE SEQUENCE</scope>
    <source>
        <strain evidence="1">HAZ160_1</strain>
    </source>
</reference>
<proteinExistence type="predicted"/>
<evidence type="ECO:0008006" key="2">
    <source>
        <dbReference type="Google" id="ProtNLM"/>
    </source>
</evidence>
<reference evidence="1" key="3">
    <citation type="journal article" date="2019" name="Vet. Microbiol.">
        <title>Mutations associated with change of susceptibility to lincosamides and/or macrolides in field and laboratory-derived Mycoplasma californicum strains in Japan, and development of a rapid detection method for these mutations.</title>
        <authorList>
            <person name="Hata E."/>
            <person name="Nagai K."/>
            <person name="Murakami K."/>
        </authorList>
    </citation>
    <scope>NUCLEOTIDE SEQUENCE</scope>
    <source>
        <strain evidence="1">HAZ160_1</strain>
    </source>
</reference>
<dbReference type="AlphaFoldDB" id="A0AAT9F8L6"/>
<reference evidence="1" key="2">
    <citation type="journal article" date="2014" name="Genome Announc.">
        <title>Complete Genome Sequence of Mycoplasma californicum Strain HAZ160_1 from Bovine Mastitic Milk in Japan.</title>
        <authorList>
            <person name="Hata E."/>
            <person name="Murakami K."/>
        </authorList>
    </citation>
    <scope>NUCLEOTIDE SEQUENCE</scope>
    <source>
        <strain evidence="1">HAZ160_1</strain>
    </source>
</reference>
<evidence type="ECO:0000313" key="1">
    <source>
        <dbReference type="EMBL" id="BAP01257.1"/>
    </source>
</evidence>
<dbReference type="KEGG" id="mcm:MCAL160_0898"/>
<gene>
    <name evidence="1" type="ORF">MCAL160_0898</name>
</gene>
<accession>A0AAT9F8L6</accession>
<sequence>MWTQLLIFFDKILKMKSKLKLLTLSTLGFFASALPLSCSVLKKEKIETLRIDAKLFGYVDFLKFNKNKFETVIIDNDLKASDITNNFLIYKNFQTVEDADDVHFEGLKTIKLSSVFDEQFFEENFLVYVAGTWSHFNSSNNILKQRIALGLKNNQKSIKLQHETAVNISPNVQVNPQASAYLINSLKSQYIIFKKKQYPRVIEWLKNSTPVDDWRINE</sequence>
<dbReference type="EMBL" id="AP013353">
    <property type="protein sequence ID" value="BAP01257.1"/>
    <property type="molecule type" value="Genomic_DNA"/>
</dbReference>
<name>A0AAT9F8L6_9BACT</name>
<protein>
    <recommendedName>
        <fullName evidence="2">Lipoprotein</fullName>
    </recommendedName>
</protein>